<keyword evidence="2" id="KW-1133">Transmembrane helix</keyword>
<dbReference type="AlphaFoldDB" id="A0A2S2PDN7"/>
<reference evidence="4" key="1">
    <citation type="submission" date="2018-04" db="EMBL/GenBank/DDBJ databases">
        <title>Transcriptome of Schizaphis graminum biotype I.</title>
        <authorList>
            <person name="Scully E.D."/>
            <person name="Geib S.M."/>
            <person name="Palmer N.A."/>
            <person name="Koch K."/>
            <person name="Bradshaw J."/>
            <person name="Heng-Moss T."/>
            <person name="Sarath G."/>
        </authorList>
    </citation>
    <scope>NUCLEOTIDE SEQUENCE</scope>
</reference>
<keyword evidence="2" id="KW-0812">Transmembrane</keyword>
<feature type="transmembrane region" description="Helical" evidence="2">
    <location>
        <begin position="273"/>
        <end position="294"/>
    </location>
</feature>
<feature type="chain" id="PRO_5015633663" evidence="3">
    <location>
        <begin position="22"/>
        <end position="471"/>
    </location>
</feature>
<keyword evidence="2" id="KW-0472">Membrane</keyword>
<name>A0A2S2PDN7_SCHGA</name>
<organism evidence="4">
    <name type="scientific">Schizaphis graminum</name>
    <name type="common">Green bug aphid</name>
    <dbReference type="NCBI Taxonomy" id="13262"/>
    <lineage>
        <taxon>Eukaryota</taxon>
        <taxon>Metazoa</taxon>
        <taxon>Ecdysozoa</taxon>
        <taxon>Arthropoda</taxon>
        <taxon>Hexapoda</taxon>
        <taxon>Insecta</taxon>
        <taxon>Pterygota</taxon>
        <taxon>Neoptera</taxon>
        <taxon>Paraneoptera</taxon>
        <taxon>Hemiptera</taxon>
        <taxon>Sternorrhyncha</taxon>
        <taxon>Aphidomorpha</taxon>
        <taxon>Aphidoidea</taxon>
        <taxon>Aphididae</taxon>
        <taxon>Aphidini</taxon>
        <taxon>Schizaphis</taxon>
    </lineage>
</organism>
<evidence type="ECO:0000256" key="2">
    <source>
        <dbReference type="SAM" id="Phobius"/>
    </source>
</evidence>
<feature type="compositionally biased region" description="Low complexity" evidence="1">
    <location>
        <begin position="338"/>
        <end position="349"/>
    </location>
</feature>
<dbReference type="EMBL" id="GGMR01014948">
    <property type="protein sequence ID" value="MBY27567.1"/>
    <property type="molecule type" value="Transcribed_RNA"/>
</dbReference>
<feature type="signal peptide" evidence="3">
    <location>
        <begin position="1"/>
        <end position="21"/>
    </location>
</feature>
<gene>
    <name evidence="4" type="ORF">g.66443</name>
</gene>
<evidence type="ECO:0000256" key="3">
    <source>
        <dbReference type="SAM" id="SignalP"/>
    </source>
</evidence>
<keyword evidence="3" id="KW-0732">Signal</keyword>
<feature type="transmembrane region" description="Helical" evidence="2">
    <location>
        <begin position="300"/>
        <end position="317"/>
    </location>
</feature>
<feature type="region of interest" description="Disordered" evidence="1">
    <location>
        <begin position="338"/>
        <end position="364"/>
    </location>
</feature>
<sequence length="471" mass="52526">MSVKILTVMAVALMLFNDSLFIKTAQLNVSTEAPLLSQVNRISKELQDKSKLVQDISVELKTSGRKSTPEDYNTFSSLTSDVFVETNETPSSISNPKLYPSLTTSMPAFVTRGRYIRNPFYFSKDDQEVEFEEDQHADVLLNSGFPKWNKFNTNHRQLNKYGPTPIETDITVDEDGSTGYGSTFDFGGGGGNVGASSYDSSSYRNPNNGWSGGDMMEWYSEPIAQSSRPVPIIAEIRHPSKHKMSIDMTKIGLLALIKIALAKLKALGFIKAMLLMLFKLKLLILVLAIKALLLMKIVKMTLFLPALLSIFTFPMILSRLTNMHSLLSQPVLVPNNFGMNPGTPGNTPGNSGGGDDGGDDDGKRRSRLDQLEVMGTGMTSFRQIMRTEKCVERVSCRMAGAERPSWILIWLNWAASPISNYIPSKKIRSFVSTFTEVTNFRLDNLYTRLLPSNWTEWCNEHYSCGENKKIG</sequence>
<accession>A0A2S2PDN7</accession>
<proteinExistence type="predicted"/>
<evidence type="ECO:0000256" key="1">
    <source>
        <dbReference type="SAM" id="MobiDB-lite"/>
    </source>
</evidence>
<evidence type="ECO:0000313" key="4">
    <source>
        <dbReference type="EMBL" id="MBY27567.1"/>
    </source>
</evidence>
<protein>
    <submittedName>
        <fullName evidence="4">Uncharacterized protein</fullName>
    </submittedName>
</protein>